<feature type="transmembrane region" description="Helical" evidence="1">
    <location>
        <begin position="36"/>
        <end position="55"/>
    </location>
</feature>
<protein>
    <submittedName>
        <fullName evidence="2">Uncharacterized protein</fullName>
    </submittedName>
</protein>
<sequence length="91" mass="9922">MKLHSNTCVGRAKTGTDMAEETLVDAFCRFRHHFRLLFMVSLLSLIVLGAALGAIERGTGTYVITIVQLVTFAVIGTLSFGMMVVCARRAD</sequence>
<feature type="transmembrane region" description="Helical" evidence="1">
    <location>
        <begin position="61"/>
        <end position="87"/>
    </location>
</feature>
<organism evidence="2 3">
    <name type="scientific">Haloterrigena turkmenica (strain ATCC 51198 / DSM 5511 / JCM 9101 / NCIMB 13204 / VKM B-1734 / 4k)</name>
    <name type="common">Halococcus turkmenicus</name>
    <dbReference type="NCBI Taxonomy" id="543526"/>
    <lineage>
        <taxon>Archaea</taxon>
        <taxon>Methanobacteriati</taxon>
        <taxon>Methanobacteriota</taxon>
        <taxon>Stenosarchaea group</taxon>
        <taxon>Halobacteria</taxon>
        <taxon>Halobacteriales</taxon>
        <taxon>Natrialbaceae</taxon>
        <taxon>Haloterrigena</taxon>
    </lineage>
</organism>
<evidence type="ECO:0000313" key="3">
    <source>
        <dbReference type="Proteomes" id="UP000001903"/>
    </source>
</evidence>
<keyword evidence="1" id="KW-0812">Transmembrane</keyword>
<dbReference type="EMBL" id="CP001861">
    <property type="protein sequence ID" value="ADB62747.1"/>
    <property type="molecule type" value="Genomic_DNA"/>
</dbReference>
<keyword evidence="3" id="KW-1185">Reference proteome</keyword>
<dbReference type="KEGG" id="htu:Htur_3889"/>
<keyword evidence="2" id="KW-0614">Plasmid</keyword>
<dbReference type="HOGENOM" id="CLU_2678765_0_0_2"/>
<evidence type="ECO:0000313" key="2">
    <source>
        <dbReference type="EMBL" id="ADB62747.1"/>
    </source>
</evidence>
<dbReference type="AlphaFoldDB" id="D2S050"/>
<geneLocation type="plasmid" evidence="2 3">
    <name>pHTUR01</name>
</geneLocation>
<evidence type="ECO:0000256" key="1">
    <source>
        <dbReference type="SAM" id="Phobius"/>
    </source>
</evidence>
<reference evidence="2 3" key="1">
    <citation type="journal article" date="2010" name="Stand. Genomic Sci.">
        <title>Complete genome sequence of Haloterrigena turkmenica type strain (4k).</title>
        <authorList>
            <person name="Saunders E."/>
            <person name="Tindall B.J."/>
            <person name="Fahnrich R."/>
            <person name="Lapidus A."/>
            <person name="Copeland A."/>
            <person name="Del Rio T.G."/>
            <person name="Lucas S."/>
            <person name="Chen F."/>
            <person name="Tice H."/>
            <person name="Cheng J.F."/>
            <person name="Han C."/>
            <person name="Detter J.C."/>
            <person name="Bruce D."/>
            <person name="Goodwin L."/>
            <person name="Chain P."/>
            <person name="Pitluck S."/>
            <person name="Pati A."/>
            <person name="Ivanova N."/>
            <person name="Mavromatis K."/>
            <person name="Chen A."/>
            <person name="Palaniappan K."/>
            <person name="Land M."/>
            <person name="Hauser L."/>
            <person name="Chang Y.J."/>
            <person name="Jeffries C.D."/>
            <person name="Brettin T."/>
            <person name="Rohde M."/>
            <person name="Goker M."/>
            <person name="Bristow J."/>
            <person name="Eisen J.A."/>
            <person name="Markowitz V."/>
            <person name="Hugenholtz P."/>
            <person name="Klenk H.P."/>
            <person name="Kyrpides N.C."/>
        </authorList>
    </citation>
    <scope>NUCLEOTIDE SEQUENCE [LARGE SCALE GENOMIC DNA]</scope>
    <source>
        <strain evidence="3">ATCC 51198 / DSM 5511 / JCM 9101 / NCIMB 13204 / VKM B-1734 / 4k</strain>
    </source>
</reference>
<proteinExistence type="predicted"/>
<keyword evidence="1" id="KW-0472">Membrane</keyword>
<keyword evidence="1" id="KW-1133">Transmembrane helix</keyword>
<accession>D2S050</accession>
<name>D2S050_HALTV</name>
<gene>
    <name evidence="2" type="ordered locus">Htur_3889</name>
</gene>
<dbReference type="Proteomes" id="UP000001903">
    <property type="component" value="Plasmid pHTUR01"/>
</dbReference>